<sequence>ETLLELLIDAVASSVQQGRGLVVSSFPRDLRQAEEYEAKARQRTDTDLTCGQKHE</sequence>
<feature type="non-terminal residue" evidence="1">
    <location>
        <position position="1"/>
    </location>
</feature>
<proteinExistence type="predicted"/>
<organism evidence="1 2">
    <name type="scientific">Goodea atripinnis</name>
    <dbReference type="NCBI Taxonomy" id="208336"/>
    <lineage>
        <taxon>Eukaryota</taxon>
        <taxon>Metazoa</taxon>
        <taxon>Chordata</taxon>
        <taxon>Craniata</taxon>
        <taxon>Vertebrata</taxon>
        <taxon>Euteleostomi</taxon>
        <taxon>Actinopterygii</taxon>
        <taxon>Neopterygii</taxon>
        <taxon>Teleostei</taxon>
        <taxon>Neoteleostei</taxon>
        <taxon>Acanthomorphata</taxon>
        <taxon>Ovalentaria</taxon>
        <taxon>Atherinomorphae</taxon>
        <taxon>Cyprinodontiformes</taxon>
        <taxon>Goodeidae</taxon>
        <taxon>Goodea</taxon>
    </lineage>
</organism>
<accession>A0ABV0NAE3</accession>
<keyword evidence="2" id="KW-1185">Reference proteome</keyword>
<name>A0ABV0NAE3_9TELE</name>
<gene>
    <name evidence="1" type="ORF">GOODEAATRI_013218</name>
</gene>
<comment type="caution">
    <text evidence="1">The sequence shown here is derived from an EMBL/GenBank/DDBJ whole genome shotgun (WGS) entry which is preliminary data.</text>
</comment>
<evidence type="ECO:0000313" key="1">
    <source>
        <dbReference type="EMBL" id="MEQ2168333.1"/>
    </source>
</evidence>
<dbReference type="EMBL" id="JAHRIO010030864">
    <property type="protein sequence ID" value="MEQ2168333.1"/>
    <property type="molecule type" value="Genomic_DNA"/>
</dbReference>
<protein>
    <submittedName>
        <fullName evidence="1">Uncharacterized protein</fullName>
    </submittedName>
</protein>
<dbReference type="Proteomes" id="UP001476798">
    <property type="component" value="Unassembled WGS sequence"/>
</dbReference>
<reference evidence="1 2" key="1">
    <citation type="submission" date="2021-06" db="EMBL/GenBank/DDBJ databases">
        <authorList>
            <person name="Palmer J.M."/>
        </authorList>
    </citation>
    <scope>NUCLEOTIDE SEQUENCE [LARGE SCALE GENOMIC DNA]</scope>
    <source>
        <strain evidence="1 2">GA_2019</strain>
        <tissue evidence="1">Muscle</tissue>
    </source>
</reference>
<evidence type="ECO:0000313" key="2">
    <source>
        <dbReference type="Proteomes" id="UP001476798"/>
    </source>
</evidence>